<dbReference type="RefSeq" id="WP_146865348.1">
    <property type="nucleotide sequence ID" value="NZ_BKAU01000005.1"/>
</dbReference>
<organism evidence="8 9">
    <name type="scientific">Chitinophaga cymbidii</name>
    <dbReference type="NCBI Taxonomy" id="1096750"/>
    <lineage>
        <taxon>Bacteria</taxon>
        <taxon>Pseudomonadati</taxon>
        <taxon>Bacteroidota</taxon>
        <taxon>Chitinophagia</taxon>
        <taxon>Chitinophagales</taxon>
        <taxon>Chitinophagaceae</taxon>
        <taxon>Chitinophaga</taxon>
    </lineage>
</organism>
<comment type="caution">
    <text evidence="8">The sequence shown here is derived from an EMBL/GenBank/DDBJ whole genome shotgun (WGS) entry which is preliminary data.</text>
</comment>
<name>A0A512RPH5_9BACT</name>
<evidence type="ECO:0000259" key="6">
    <source>
        <dbReference type="Pfam" id="PF07980"/>
    </source>
</evidence>
<dbReference type="InterPro" id="IPR011990">
    <property type="entry name" value="TPR-like_helical_dom_sf"/>
</dbReference>
<dbReference type="AlphaFoldDB" id="A0A512RPH5"/>
<evidence type="ECO:0000256" key="5">
    <source>
        <dbReference type="ARBA" id="ARBA00023237"/>
    </source>
</evidence>
<gene>
    <name evidence="8" type="ORF">CCY01nite_38630</name>
</gene>
<evidence type="ECO:0000259" key="7">
    <source>
        <dbReference type="Pfam" id="PF14322"/>
    </source>
</evidence>
<dbReference type="GO" id="GO:0009279">
    <property type="term" value="C:cell outer membrane"/>
    <property type="evidence" value="ECO:0007669"/>
    <property type="project" value="UniProtKB-SubCell"/>
</dbReference>
<dbReference type="Gene3D" id="1.25.40.390">
    <property type="match status" value="1"/>
</dbReference>
<keyword evidence="9" id="KW-1185">Reference proteome</keyword>
<protein>
    <submittedName>
        <fullName evidence="8">Membrane protein</fullName>
    </submittedName>
</protein>
<evidence type="ECO:0000256" key="4">
    <source>
        <dbReference type="ARBA" id="ARBA00023136"/>
    </source>
</evidence>
<evidence type="ECO:0000313" key="9">
    <source>
        <dbReference type="Proteomes" id="UP000321436"/>
    </source>
</evidence>
<dbReference type="InterPro" id="IPR012944">
    <property type="entry name" value="SusD_RagB_dom"/>
</dbReference>
<evidence type="ECO:0000256" key="3">
    <source>
        <dbReference type="ARBA" id="ARBA00022729"/>
    </source>
</evidence>
<dbReference type="Pfam" id="PF07980">
    <property type="entry name" value="SusD_RagB"/>
    <property type="match status" value="1"/>
</dbReference>
<reference evidence="8 9" key="1">
    <citation type="submission" date="2019-07" db="EMBL/GenBank/DDBJ databases">
        <title>Whole genome shotgun sequence of Chitinophaga cymbidii NBRC 109752.</title>
        <authorList>
            <person name="Hosoyama A."/>
            <person name="Uohara A."/>
            <person name="Ohji S."/>
            <person name="Ichikawa N."/>
        </authorList>
    </citation>
    <scope>NUCLEOTIDE SEQUENCE [LARGE SCALE GENOMIC DNA]</scope>
    <source>
        <strain evidence="8 9">NBRC 109752</strain>
    </source>
</reference>
<keyword evidence="4" id="KW-0472">Membrane</keyword>
<dbReference type="InterPro" id="IPR033985">
    <property type="entry name" value="SusD-like_N"/>
</dbReference>
<comment type="similarity">
    <text evidence="2">Belongs to the SusD family.</text>
</comment>
<evidence type="ECO:0000256" key="2">
    <source>
        <dbReference type="ARBA" id="ARBA00006275"/>
    </source>
</evidence>
<accession>A0A512RPH5</accession>
<keyword evidence="3" id="KW-0732">Signal</keyword>
<dbReference type="Pfam" id="PF14322">
    <property type="entry name" value="SusD-like_3"/>
    <property type="match status" value="1"/>
</dbReference>
<feature type="domain" description="RagB/SusD" evidence="6">
    <location>
        <begin position="329"/>
        <end position="455"/>
    </location>
</feature>
<dbReference type="OrthoDB" id="621570at2"/>
<proteinExistence type="inferred from homology"/>
<dbReference type="Proteomes" id="UP000321436">
    <property type="component" value="Unassembled WGS sequence"/>
</dbReference>
<evidence type="ECO:0000313" key="8">
    <source>
        <dbReference type="EMBL" id="GEP97603.1"/>
    </source>
</evidence>
<dbReference type="EMBL" id="BKAU01000005">
    <property type="protein sequence ID" value="GEP97603.1"/>
    <property type="molecule type" value="Genomic_DNA"/>
</dbReference>
<evidence type="ECO:0000256" key="1">
    <source>
        <dbReference type="ARBA" id="ARBA00004442"/>
    </source>
</evidence>
<feature type="domain" description="SusD-like N-terminal" evidence="7">
    <location>
        <begin position="72"/>
        <end position="220"/>
    </location>
</feature>
<dbReference type="CDD" id="cd08977">
    <property type="entry name" value="SusD"/>
    <property type="match status" value="1"/>
</dbReference>
<comment type="subcellular location">
    <subcellularLocation>
        <location evidence="1">Cell outer membrane</location>
    </subcellularLocation>
</comment>
<sequence length="456" mass="51951">MRISILLFLCFLCCSCNKFLEVQPPPGNLSPGEVFETDETATAAIIGLYIKYPIYFGYMSSTHMGLYADELNYVPSSSSATGYETTMQFHESRLQEDNSTLQYFWQEAYNFIYRCTLCIENIAASEAVSAPLKKQLTAEAAFLRALSYYKIVRQFKRVPLIKGTDYRENAVIPQADPEEVYAYIMEDLKNVITLLKDEPLTAKRTRVTKYAAQALLASVELSRKNWEQAALMAGEVISAFGMDDLPPLSAVFRDNSTEAIFHVEPNTENGYSSESYVFIPSTVTVIPQYVIRDGLVAAFEPGDKRREEWMGKNTVNGVDYYYAAKYKMRASTLPKENHVVLRLAEQYLIRAEAECQRDRFPQAIADLDRVRKRAGLPLIADTRPDISKEDLLEAIYHERRVELFAENGHRWYDLLRTGKADAVMGQLKPQTWNSRGVAWPIPQNELDANPFLEPNY</sequence>
<keyword evidence="5" id="KW-0998">Cell outer membrane</keyword>
<dbReference type="SUPFAM" id="SSF48452">
    <property type="entry name" value="TPR-like"/>
    <property type="match status" value="1"/>
</dbReference>